<evidence type="ECO:0000313" key="2">
    <source>
        <dbReference type="EMBL" id="KMO27190.1"/>
    </source>
</evidence>
<accession>A0A0J6RWG9</accession>
<dbReference type="PATRIC" id="fig|270351.6.peg.4998"/>
<keyword evidence="1" id="KW-1133">Transmembrane helix</keyword>
<dbReference type="Proteomes" id="UP000035929">
    <property type="component" value="Unassembled WGS sequence"/>
</dbReference>
<reference evidence="2 3" key="1">
    <citation type="submission" date="2015-03" db="EMBL/GenBank/DDBJ databases">
        <title>Genome sequencing of Methylobacterium aquaticum DSM16371 type strain.</title>
        <authorList>
            <person name="Chaudhry V."/>
            <person name="Patil P.B."/>
        </authorList>
    </citation>
    <scope>NUCLEOTIDE SEQUENCE [LARGE SCALE GENOMIC DNA]</scope>
    <source>
        <strain evidence="2 3">DSM 16371</strain>
    </source>
</reference>
<gene>
    <name evidence="2" type="ORF">VP06_31435</name>
</gene>
<comment type="caution">
    <text evidence="2">The sequence shown here is derived from an EMBL/GenBank/DDBJ whole genome shotgun (WGS) entry which is preliminary data.</text>
</comment>
<feature type="transmembrane region" description="Helical" evidence="1">
    <location>
        <begin position="208"/>
        <end position="229"/>
    </location>
</feature>
<sequence>MKPASIDPLSVLVVVPTTGGPVVLLSLKRRPGLPASAAFAAGDYRPLPWSGDYARLAASGGPLSRLADAGPYELRLSGSFDAGRSWEVPVCLAHGLVARGHSLTADPEAADLVLWATGAVDLDLAVLPGDYALLDKLARSADLLAAAKADLVLLLPDGPEAAEAARAFRALGRAHPPVILPAASVPAALAALARPEPSPAPAAGRRSALAAALVALLAATVLAAGFAMLRARPEADRPVVAVGALVPVEPGPAVAPAPEPMASPEPVAVAAVVEELAAPAGSSCRRVAFGADPPVRRPVPAEAPGRLRASRLAPDLCGLAFRAAVPGARVAVGPELAAAALPPTRLPDGAQAYFLREGARRNLVYTVQVMTGSADAYPGAANPSATADRLVHGLVP</sequence>
<proteinExistence type="predicted"/>
<protein>
    <submittedName>
        <fullName evidence="2">Uncharacterized protein</fullName>
    </submittedName>
</protein>
<organism evidence="2 3">
    <name type="scientific">Methylobacterium aquaticum</name>
    <dbReference type="NCBI Taxonomy" id="270351"/>
    <lineage>
        <taxon>Bacteria</taxon>
        <taxon>Pseudomonadati</taxon>
        <taxon>Pseudomonadota</taxon>
        <taxon>Alphaproteobacteria</taxon>
        <taxon>Hyphomicrobiales</taxon>
        <taxon>Methylobacteriaceae</taxon>
        <taxon>Methylobacterium</taxon>
    </lineage>
</organism>
<dbReference type="RefSeq" id="WP_048467734.1">
    <property type="nucleotide sequence ID" value="NZ_LABX01000335.1"/>
</dbReference>
<keyword evidence="1" id="KW-0812">Transmembrane</keyword>
<name>A0A0J6RWG9_9HYPH</name>
<evidence type="ECO:0000256" key="1">
    <source>
        <dbReference type="SAM" id="Phobius"/>
    </source>
</evidence>
<evidence type="ECO:0000313" key="3">
    <source>
        <dbReference type="Proteomes" id="UP000035929"/>
    </source>
</evidence>
<keyword evidence="1" id="KW-0472">Membrane</keyword>
<dbReference type="AlphaFoldDB" id="A0A0J6RWG9"/>
<dbReference type="EMBL" id="LABX01000335">
    <property type="protein sequence ID" value="KMO27190.1"/>
    <property type="molecule type" value="Genomic_DNA"/>
</dbReference>